<keyword evidence="3" id="KW-1185">Reference proteome</keyword>
<dbReference type="Proteomes" id="UP000326757">
    <property type="component" value="Unassembled WGS sequence"/>
</dbReference>
<evidence type="ECO:0000313" key="2">
    <source>
        <dbReference type="EMBL" id="KAB8293231.1"/>
    </source>
</evidence>
<protein>
    <submittedName>
        <fullName evidence="2">Uncharacterized protein</fullName>
    </submittedName>
</protein>
<gene>
    <name evidence="2" type="ORF">EYC80_007568</name>
</gene>
<feature type="region of interest" description="Disordered" evidence="1">
    <location>
        <begin position="1"/>
        <end position="27"/>
    </location>
</feature>
<accession>A0A5N6JWC0</accession>
<proteinExistence type="predicted"/>
<sequence length="107" mass="11951">MIHHVQFPDHEDHPNGSRESSQRRPKDVDEVALLVDILSNLFIKRGITNSGHCTNAHAGERSPLGGSENLSCCQHCERSWEGREGGREEKIVEGGRGCLYLLNNFTL</sequence>
<evidence type="ECO:0000256" key="1">
    <source>
        <dbReference type="SAM" id="MobiDB-lite"/>
    </source>
</evidence>
<organism evidence="2 3">
    <name type="scientific">Monilinia laxa</name>
    <name type="common">Brown rot fungus</name>
    <name type="synonym">Sclerotinia laxa</name>
    <dbReference type="NCBI Taxonomy" id="61186"/>
    <lineage>
        <taxon>Eukaryota</taxon>
        <taxon>Fungi</taxon>
        <taxon>Dikarya</taxon>
        <taxon>Ascomycota</taxon>
        <taxon>Pezizomycotina</taxon>
        <taxon>Leotiomycetes</taxon>
        <taxon>Helotiales</taxon>
        <taxon>Sclerotiniaceae</taxon>
        <taxon>Monilinia</taxon>
    </lineage>
</organism>
<name>A0A5N6JWC0_MONLA</name>
<reference evidence="2 3" key="1">
    <citation type="submission" date="2019-06" db="EMBL/GenBank/DDBJ databases">
        <title>Genome Sequence of the Brown Rot Fungal Pathogen Monilinia laxa.</title>
        <authorList>
            <person name="De Miccolis Angelini R.M."/>
            <person name="Landi L."/>
            <person name="Abate D."/>
            <person name="Pollastro S."/>
            <person name="Romanazzi G."/>
            <person name="Faretra F."/>
        </authorList>
    </citation>
    <scope>NUCLEOTIDE SEQUENCE [LARGE SCALE GENOMIC DNA]</scope>
    <source>
        <strain evidence="2 3">Mlax316</strain>
    </source>
</reference>
<dbReference type="EMBL" id="VIGI01000012">
    <property type="protein sequence ID" value="KAB8293231.1"/>
    <property type="molecule type" value="Genomic_DNA"/>
</dbReference>
<comment type="caution">
    <text evidence="2">The sequence shown here is derived from an EMBL/GenBank/DDBJ whole genome shotgun (WGS) entry which is preliminary data.</text>
</comment>
<dbReference type="AlphaFoldDB" id="A0A5N6JWC0"/>
<evidence type="ECO:0000313" key="3">
    <source>
        <dbReference type="Proteomes" id="UP000326757"/>
    </source>
</evidence>